<reference evidence="2" key="1">
    <citation type="submission" date="2020-02" db="EMBL/GenBank/DDBJ databases">
        <authorList>
            <person name="Meier V. D."/>
        </authorList>
    </citation>
    <scope>NUCLEOTIDE SEQUENCE</scope>
    <source>
        <strain evidence="2">AVDCRST_MAG84</strain>
    </source>
</reference>
<protein>
    <submittedName>
        <fullName evidence="2">Uncharacterized protein</fullName>
    </submittedName>
</protein>
<dbReference type="EMBL" id="CADCTZ010000472">
    <property type="protein sequence ID" value="CAA9346266.1"/>
    <property type="molecule type" value="Genomic_DNA"/>
</dbReference>
<keyword evidence="1" id="KW-1133">Transmembrane helix</keyword>
<feature type="transmembrane region" description="Helical" evidence="1">
    <location>
        <begin position="6"/>
        <end position="24"/>
    </location>
</feature>
<keyword evidence="1" id="KW-0472">Membrane</keyword>
<keyword evidence="1" id="KW-0812">Transmembrane</keyword>
<evidence type="ECO:0000313" key="2">
    <source>
        <dbReference type="EMBL" id="CAA9346266.1"/>
    </source>
</evidence>
<name>A0A6J4LZZ7_9CYAN</name>
<sequence length="101" mass="11732">MLTAVVIINLLISVVCFYIAAKVGKIRRAIAGFERRIAAMERRCSNVLSNSPDFLAKRQQGTRQLRRRYQQLELQLQQVQQLLGLLGLGRTLWLRRDRPLR</sequence>
<dbReference type="AlphaFoldDB" id="A0A6J4LZZ7"/>
<gene>
    <name evidence="2" type="ORF">AVDCRST_MAG84-2635</name>
</gene>
<accession>A0A6J4LZZ7</accession>
<proteinExistence type="predicted"/>
<evidence type="ECO:0000256" key="1">
    <source>
        <dbReference type="SAM" id="Phobius"/>
    </source>
</evidence>
<organism evidence="2">
    <name type="scientific">uncultured Microcoleus sp</name>
    <dbReference type="NCBI Taxonomy" id="259945"/>
    <lineage>
        <taxon>Bacteria</taxon>
        <taxon>Bacillati</taxon>
        <taxon>Cyanobacteriota</taxon>
        <taxon>Cyanophyceae</taxon>
        <taxon>Oscillatoriophycideae</taxon>
        <taxon>Oscillatoriales</taxon>
        <taxon>Microcoleaceae</taxon>
        <taxon>Microcoleus</taxon>
        <taxon>environmental samples</taxon>
    </lineage>
</organism>